<evidence type="ECO:0000256" key="4">
    <source>
        <dbReference type="ARBA" id="ARBA00009320"/>
    </source>
</evidence>
<dbReference type="Pfam" id="PF01063">
    <property type="entry name" value="Aminotran_4"/>
    <property type="match status" value="1"/>
</dbReference>
<evidence type="ECO:0000256" key="5">
    <source>
        <dbReference type="ARBA" id="ARBA00013053"/>
    </source>
</evidence>
<dbReference type="InterPro" id="IPR043132">
    <property type="entry name" value="BCAT-like_C"/>
</dbReference>
<dbReference type="InterPro" id="IPR001544">
    <property type="entry name" value="Aminotrans_IV"/>
</dbReference>
<dbReference type="PANTHER" id="PTHR42743:SF11">
    <property type="entry name" value="AMINODEOXYCHORISMATE LYASE"/>
    <property type="match status" value="1"/>
</dbReference>
<dbReference type="Gene3D" id="3.30.470.10">
    <property type="match status" value="1"/>
</dbReference>
<dbReference type="EMBL" id="JADWYK010000022">
    <property type="protein sequence ID" value="MBG8556226.1"/>
    <property type="molecule type" value="Genomic_DNA"/>
</dbReference>
<comment type="pathway">
    <text evidence="3">Amino-acid biosynthesis; L-leucine biosynthesis; L-leucine from 3-methyl-2-oxobutanoate: step 4/4.</text>
</comment>
<dbReference type="Gene3D" id="3.20.10.10">
    <property type="entry name" value="D-amino Acid Aminotransferase, subunit A, domain 2"/>
    <property type="match status" value="1"/>
</dbReference>
<evidence type="ECO:0000256" key="8">
    <source>
        <dbReference type="ARBA" id="ARBA00049229"/>
    </source>
</evidence>
<evidence type="ECO:0000256" key="7">
    <source>
        <dbReference type="ARBA" id="ARBA00048798"/>
    </source>
</evidence>
<comment type="catalytic activity">
    <reaction evidence="8">
        <text>L-leucine + 2-oxoglutarate = 4-methyl-2-oxopentanoate + L-glutamate</text>
        <dbReference type="Rhea" id="RHEA:18321"/>
        <dbReference type="ChEBI" id="CHEBI:16810"/>
        <dbReference type="ChEBI" id="CHEBI:17865"/>
        <dbReference type="ChEBI" id="CHEBI:29985"/>
        <dbReference type="ChEBI" id="CHEBI:57427"/>
        <dbReference type="EC" id="2.6.1.42"/>
    </reaction>
</comment>
<comment type="similarity">
    <text evidence="4">Belongs to the class-IV pyridoxal-phosphate-dependent aminotransferase family.</text>
</comment>
<proteinExistence type="inferred from homology"/>
<comment type="pathway">
    <text evidence="1">Amino-acid biosynthesis; L-isoleucine biosynthesis; L-isoleucine from 2-oxobutanoate: step 4/4.</text>
</comment>
<evidence type="ECO:0000256" key="3">
    <source>
        <dbReference type="ARBA" id="ARBA00005072"/>
    </source>
</evidence>
<protein>
    <recommendedName>
        <fullName evidence="5">branched-chain-amino-acid transaminase</fullName>
        <ecNumber evidence="5">2.6.1.42</ecNumber>
    </recommendedName>
</protein>
<sequence>MLLLNGHLRPTAALSLPNRGFTFGDGFFETLIFAGGRLHFGAHHFARMQAAAAALYLELPKALASAEQLEQGMGHLAAANELTAARVRLHIWRAGGGLYTPETSSVEWLATAAPFVPNEAPIARAAFALGTHAIYSPLSFCKGPQAWLYVRASREREQRGVDELVLLSADGYVAETTSAAIFWVKDKQLYTPALTTGCVAGVHRADLLARASSLGIPAHEVLATPDQLLQAEAVFTANVAGWRLIAQLQEHPYAPEHAAVLTQLLAGR</sequence>
<comment type="pathway">
    <text evidence="2">Amino-acid biosynthesis; L-valine biosynthesis; L-valine from pyruvate: step 4/4.</text>
</comment>
<keyword evidence="10" id="KW-1185">Reference proteome</keyword>
<name>A0ABS0L7X1_9BACT</name>
<evidence type="ECO:0000256" key="1">
    <source>
        <dbReference type="ARBA" id="ARBA00004824"/>
    </source>
</evidence>
<keyword evidence="9" id="KW-0032">Aminotransferase</keyword>
<organism evidence="9 10">
    <name type="scientific">Hymenobacter guriensis</name>
    <dbReference type="NCBI Taxonomy" id="2793065"/>
    <lineage>
        <taxon>Bacteria</taxon>
        <taxon>Pseudomonadati</taxon>
        <taxon>Bacteroidota</taxon>
        <taxon>Cytophagia</taxon>
        <taxon>Cytophagales</taxon>
        <taxon>Hymenobacteraceae</taxon>
        <taxon>Hymenobacter</taxon>
    </lineage>
</organism>
<dbReference type="PANTHER" id="PTHR42743">
    <property type="entry name" value="AMINO-ACID AMINOTRANSFERASE"/>
    <property type="match status" value="1"/>
</dbReference>
<dbReference type="InterPro" id="IPR050571">
    <property type="entry name" value="Class-IV_PLP-Dep_Aminotrnsfr"/>
</dbReference>
<evidence type="ECO:0000313" key="10">
    <source>
        <dbReference type="Proteomes" id="UP000601099"/>
    </source>
</evidence>
<dbReference type="InterPro" id="IPR043131">
    <property type="entry name" value="BCAT-like_N"/>
</dbReference>
<comment type="catalytic activity">
    <reaction evidence="6">
        <text>L-valine + 2-oxoglutarate = 3-methyl-2-oxobutanoate + L-glutamate</text>
        <dbReference type="Rhea" id="RHEA:24813"/>
        <dbReference type="ChEBI" id="CHEBI:11851"/>
        <dbReference type="ChEBI" id="CHEBI:16810"/>
        <dbReference type="ChEBI" id="CHEBI:29985"/>
        <dbReference type="ChEBI" id="CHEBI:57762"/>
        <dbReference type="EC" id="2.6.1.42"/>
    </reaction>
</comment>
<evidence type="ECO:0000256" key="6">
    <source>
        <dbReference type="ARBA" id="ARBA00048212"/>
    </source>
</evidence>
<dbReference type="EC" id="2.6.1.42" evidence="5"/>
<dbReference type="Proteomes" id="UP000601099">
    <property type="component" value="Unassembled WGS sequence"/>
</dbReference>
<comment type="caution">
    <text evidence="9">The sequence shown here is derived from an EMBL/GenBank/DDBJ whole genome shotgun (WGS) entry which is preliminary data.</text>
</comment>
<keyword evidence="9" id="KW-0808">Transferase</keyword>
<evidence type="ECO:0000256" key="2">
    <source>
        <dbReference type="ARBA" id="ARBA00004931"/>
    </source>
</evidence>
<gene>
    <name evidence="9" type="ORF">I5L79_21955</name>
</gene>
<dbReference type="SUPFAM" id="SSF56752">
    <property type="entry name" value="D-aminoacid aminotransferase-like PLP-dependent enzymes"/>
    <property type="match status" value="1"/>
</dbReference>
<evidence type="ECO:0000313" key="9">
    <source>
        <dbReference type="EMBL" id="MBG8556226.1"/>
    </source>
</evidence>
<accession>A0ABS0L7X1</accession>
<reference evidence="9 10" key="1">
    <citation type="submission" date="2020-11" db="EMBL/GenBank/DDBJ databases">
        <title>Hymenobacter sp.</title>
        <authorList>
            <person name="Kim M.K."/>
        </authorList>
    </citation>
    <scope>NUCLEOTIDE SEQUENCE [LARGE SCALE GENOMIC DNA]</scope>
    <source>
        <strain evidence="9 10">BT594</strain>
    </source>
</reference>
<dbReference type="GO" id="GO:0008483">
    <property type="term" value="F:transaminase activity"/>
    <property type="evidence" value="ECO:0007669"/>
    <property type="project" value="UniProtKB-KW"/>
</dbReference>
<dbReference type="RefSeq" id="WP_196957245.1">
    <property type="nucleotide sequence ID" value="NZ_JADWYK010000022.1"/>
</dbReference>
<comment type="catalytic activity">
    <reaction evidence="7">
        <text>L-isoleucine + 2-oxoglutarate = (S)-3-methyl-2-oxopentanoate + L-glutamate</text>
        <dbReference type="Rhea" id="RHEA:24801"/>
        <dbReference type="ChEBI" id="CHEBI:16810"/>
        <dbReference type="ChEBI" id="CHEBI:29985"/>
        <dbReference type="ChEBI" id="CHEBI:35146"/>
        <dbReference type="ChEBI" id="CHEBI:58045"/>
        <dbReference type="EC" id="2.6.1.42"/>
    </reaction>
</comment>
<dbReference type="InterPro" id="IPR036038">
    <property type="entry name" value="Aminotransferase-like"/>
</dbReference>